<evidence type="ECO:0000256" key="7">
    <source>
        <dbReference type="ARBA" id="ARBA00022490"/>
    </source>
</evidence>
<dbReference type="SUPFAM" id="SSF75217">
    <property type="entry name" value="alpha/beta knot"/>
    <property type="match status" value="1"/>
</dbReference>
<evidence type="ECO:0000256" key="8">
    <source>
        <dbReference type="ARBA" id="ARBA00022603"/>
    </source>
</evidence>
<comment type="subunit">
    <text evidence="4 14">Homodimer.</text>
</comment>
<dbReference type="EMBL" id="CP064981">
    <property type="protein sequence ID" value="QQR92796.1"/>
    <property type="molecule type" value="Genomic_DNA"/>
</dbReference>
<keyword evidence="10 14" id="KW-0949">S-adenosyl-L-methionine</keyword>
<keyword evidence="11 14" id="KW-0819">tRNA processing</keyword>
<dbReference type="Gene3D" id="3.40.1280.10">
    <property type="match status" value="1"/>
</dbReference>
<dbReference type="InterPro" id="IPR002845">
    <property type="entry name" value="tRNA_mtfrase_aTrm56"/>
</dbReference>
<dbReference type="EC" id="2.1.1.206" evidence="5 14"/>
<dbReference type="Pfam" id="PF01994">
    <property type="entry name" value="Trm56"/>
    <property type="match status" value="1"/>
</dbReference>
<evidence type="ECO:0000256" key="11">
    <source>
        <dbReference type="ARBA" id="ARBA00022694"/>
    </source>
</evidence>
<dbReference type="AlphaFoldDB" id="A0A7T9I280"/>
<organism evidence="15">
    <name type="scientific">Candidatus Iainarchaeum sp</name>
    <dbReference type="NCBI Taxonomy" id="3101447"/>
    <lineage>
        <taxon>Archaea</taxon>
        <taxon>Candidatus Iainarchaeota</taxon>
        <taxon>Candidatus Iainarchaeia</taxon>
        <taxon>Candidatus Iainarchaeales</taxon>
        <taxon>Candidatus Iainarchaeaceae</taxon>
        <taxon>Candidatus Iainarchaeum</taxon>
    </lineage>
</organism>
<sequence length="178" mass="19880">MTTPRIIVVRISGRTYRDLRITTHCGLVARAFGAEKIILSQDSDTSVPKTIQSVVERFGGDFEVAFTPNIGQQLKKLKKEGFTIVHLTMYGEKLKSHLPTLRKKNKIAIVIGADKVPASVYQQADYNIGITNQPHSEVAALAVTMHEIMDGKEEEITFKNRKLEVIPTSKGKRVNKFS</sequence>
<feature type="binding site" evidence="14">
    <location>
        <position position="87"/>
    </location>
    <ligand>
        <name>S-adenosyl-L-methionine</name>
        <dbReference type="ChEBI" id="CHEBI:59789"/>
    </ligand>
</feature>
<evidence type="ECO:0000256" key="1">
    <source>
        <dbReference type="ARBA" id="ARBA00003959"/>
    </source>
</evidence>
<evidence type="ECO:0000256" key="14">
    <source>
        <dbReference type="HAMAP-Rule" id="MF_00077"/>
    </source>
</evidence>
<dbReference type="Proteomes" id="UP000596004">
    <property type="component" value="Chromosome"/>
</dbReference>
<keyword evidence="9 14" id="KW-0808">Transferase</keyword>
<dbReference type="HAMAP" id="MF_00077">
    <property type="entry name" value="tRNA_methyltr_aTrm56"/>
    <property type="match status" value="1"/>
</dbReference>
<dbReference type="PANTHER" id="PTHR42197">
    <property type="entry name" value="TRNA (CYTIDINE(56)-2'-O)-METHYLTRANSFERASE"/>
    <property type="match status" value="1"/>
</dbReference>
<evidence type="ECO:0000256" key="5">
    <source>
        <dbReference type="ARBA" id="ARBA00012624"/>
    </source>
</evidence>
<evidence type="ECO:0000256" key="12">
    <source>
        <dbReference type="ARBA" id="ARBA00029826"/>
    </source>
</evidence>
<gene>
    <name evidence="15" type="ORF">IPJ89_00955</name>
</gene>
<evidence type="ECO:0000313" key="15">
    <source>
        <dbReference type="EMBL" id="QQR92796.1"/>
    </source>
</evidence>
<protein>
    <recommendedName>
        <fullName evidence="6 14">tRNA (cytidine(56)-2'-O)-methyltransferase</fullName>
        <ecNumber evidence="5 14">2.1.1.206</ecNumber>
    </recommendedName>
    <alternativeName>
        <fullName evidence="12 14">tRNA ribose 2'-O-methyltransferase aTrm56</fullName>
    </alternativeName>
</protein>
<comment type="similarity">
    <text evidence="3 14">Belongs to the aTrm56 family.</text>
</comment>
<keyword evidence="8 14" id="KW-0489">Methyltransferase</keyword>
<dbReference type="GO" id="GO:0005737">
    <property type="term" value="C:cytoplasm"/>
    <property type="evidence" value="ECO:0007669"/>
    <property type="project" value="UniProtKB-SubCell"/>
</dbReference>
<dbReference type="InterPro" id="IPR029026">
    <property type="entry name" value="tRNA_m1G_MTases_N"/>
</dbReference>
<feature type="binding site" evidence="14">
    <location>
        <begin position="112"/>
        <end position="116"/>
    </location>
    <ligand>
        <name>S-adenosyl-L-methionine</name>
        <dbReference type="ChEBI" id="CHEBI:59789"/>
    </ligand>
</feature>
<proteinExistence type="inferred from homology"/>
<dbReference type="GO" id="GO:0002128">
    <property type="term" value="P:tRNA nucleoside ribose methylation"/>
    <property type="evidence" value="ECO:0007669"/>
    <property type="project" value="UniProtKB-UniRule"/>
</dbReference>
<keyword evidence="7 14" id="KW-0963">Cytoplasm</keyword>
<dbReference type="InterPro" id="IPR029028">
    <property type="entry name" value="Alpha/beta_knot_MTases"/>
</dbReference>
<reference evidence="15" key="1">
    <citation type="submission" date="2020-11" db="EMBL/GenBank/DDBJ databases">
        <title>Connecting structure to function with the recovery of over 1000 high-quality activated sludge metagenome-assembled genomes encoding full-length rRNA genes using long-read sequencing.</title>
        <authorList>
            <person name="Singleton C.M."/>
            <person name="Petriglieri F."/>
            <person name="Kristensen J.M."/>
            <person name="Kirkegaard R.H."/>
            <person name="Michaelsen T.Y."/>
            <person name="Andersen M.H."/>
            <person name="Karst S.M."/>
            <person name="Dueholm M.S."/>
            <person name="Nielsen P.H."/>
            <person name="Albertsen M."/>
        </authorList>
    </citation>
    <scope>NUCLEOTIDE SEQUENCE</scope>
    <source>
        <strain evidence="15">Fred_18-Q3-R57-64_BAT3C.431</strain>
    </source>
</reference>
<evidence type="ECO:0000256" key="2">
    <source>
        <dbReference type="ARBA" id="ARBA00004496"/>
    </source>
</evidence>
<accession>A0A7T9I280</accession>
<evidence type="ECO:0000256" key="6">
    <source>
        <dbReference type="ARBA" id="ARBA00013709"/>
    </source>
</evidence>
<name>A0A7T9I280_9ARCH</name>
<evidence type="ECO:0000256" key="9">
    <source>
        <dbReference type="ARBA" id="ARBA00022679"/>
    </source>
</evidence>
<evidence type="ECO:0000256" key="13">
    <source>
        <dbReference type="ARBA" id="ARBA00047792"/>
    </source>
</evidence>
<comment type="function">
    <text evidence="1 14">Specifically catalyzes the AdoMet-dependent 2'-O-ribose methylation of cytidine at position 56 in tRNAs.</text>
</comment>
<comment type="catalytic activity">
    <reaction evidence="13 14">
        <text>cytidine(56) in tRNA + S-adenosyl-L-methionine = 2'-O-methylcytidine(56) in tRNA + S-adenosyl-L-homocysteine + H(+)</text>
        <dbReference type="Rhea" id="RHEA:42968"/>
        <dbReference type="Rhea" id="RHEA-COMP:10308"/>
        <dbReference type="Rhea" id="RHEA-COMP:10309"/>
        <dbReference type="ChEBI" id="CHEBI:15378"/>
        <dbReference type="ChEBI" id="CHEBI:57856"/>
        <dbReference type="ChEBI" id="CHEBI:59789"/>
        <dbReference type="ChEBI" id="CHEBI:74495"/>
        <dbReference type="ChEBI" id="CHEBI:82748"/>
        <dbReference type="EC" id="2.1.1.206"/>
    </reaction>
</comment>
<evidence type="ECO:0000256" key="10">
    <source>
        <dbReference type="ARBA" id="ARBA00022691"/>
    </source>
</evidence>
<comment type="caution">
    <text evidence="14">Lacks conserved residue(s) required for the propagation of feature annotation.</text>
</comment>
<comment type="subcellular location">
    <subcellularLocation>
        <location evidence="2 14">Cytoplasm</location>
    </subcellularLocation>
</comment>
<dbReference type="PIRSF" id="PIRSF016123">
    <property type="entry name" value="UCP016123"/>
    <property type="match status" value="1"/>
</dbReference>
<dbReference type="PANTHER" id="PTHR42197:SF1">
    <property type="entry name" value="TRNA (CYTIDINE(56)-2'-O)-METHYLTRANSFERASE"/>
    <property type="match status" value="1"/>
</dbReference>
<evidence type="ECO:0000256" key="3">
    <source>
        <dbReference type="ARBA" id="ARBA00010324"/>
    </source>
</evidence>
<evidence type="ECO:0000256" key="4">
    <source>
        <dbReference type="ARBA" id="ARBA00011738"/>
    </source>
</evidence>
<dbReference type="GO" id="GO:0106059">
    <property type="term" value="F:tRNA (cytidine(56)-2'-O)-methyltransferase activity"/>
    <property type="evidence" value="ECO:0007669"/>
    <property type="project" value="UniProtKB-EC"/>
</dbReference>